<dbReference type="InterPro" id="IPR035994">
    <property type="entry name" value="Nucleoside_phosphorylase_sf"/>
</dbReference>
<dbReference type="OrthoDB" id="1577640at2759"/>
<gene>
    <name evidence="7" type="ORF">NW766_005870</name>
</gene>
<evidence type="ECO:0000256" key="3">
    <source>
        <dbReference type="SAM" id="MobiDB-lite"/>
    </source>
</evidence>
<evidence type="ECO:0000313" key="7">
    <source>
        <dbReference type="EMBL" id="KAJ4015525.1"/>
    </source>
</evidence>
<dbReference type="Gene3D" id="3.40.50.300">
    <property type="entry name" value="P-loop containing nucleotide triphosphate hydrolases"/>
    <property type="match status" value="1"/>
</dbReference>
<dbReference type="PROSITE" id="PS50088">
    <property type="entry name" value="ANK_REPEAT"/>
    <property type="match status" value="5"/>
</dbReference>
<evidence type="ECO:0008006" key="9">
    <source>
        <dbReference type="Google" id="ProtNLM"/>
    </source>
</evidence>
<evidence type="ECO:0000313" key="8">
    <source>
        <dbReference type="Proteomes" id="UP001152130"/>
    </source>
</evidence>
<feature type="repeat" description="ANK" evidence="2">
    <location>
        <begin position="918"/>
        <end position="951"/>
    </location>
</feature>
<dbReference type="Pfam" id="PF24883">
    <property type="entry name" value="NPHP3_N"/>
    <property type="match status" value="1"/>
</dbReference>
<dbReference type="SMART" id="SM00248">
    <property type="entry name" value="ANK"/>
    <property type="match status" value="8"/>
</dbReference>
<evidence type="ECO:0000259" key="6">
    <source>
        <dbReference type="Pfam" id="PF24883"/>
    </source>
</evidence>
<dbReference type="EMBL" id="JAPDHF010000007">
    <property type="protein sequence ID" value="KAJ4015525.1"/>
    <property type="molecule type" value="Genomic_DNA"/>
</dbReference>
<proteinExistence type="predicted"/>
<keyword evidence="4" id="KW-0812">Transmembrane</keyword>
<feature type="transmembrane region" description="Helical" evidence="4">
    <location>
        <begin position="228"/>
        <end position="247"/>
    </location>
</feature>
<dbReference type="PROSITE" id="PS50297">
    <property type="entry name" value="ANK_REP_REGION"/>
    <property type="match status" value="3"/>
</dbReference>
<dbReference type="SUPFAM" id="SSF52540">
    <property type="entry name" value="P-loop containing nucleoside triphosphate hydrolases"/>
    <property type="match status" value="1"/>
</dbReference>
<evidence type="ECO:0000259" key="5">
    <source>
        <dbReference type="Pfam" id="PF22939"/>
    </source>
</evidence>
<feature type="repeat" description="ANK" evidence="2">
    <location>
        <begin position="986"/>
        <end position="1019"/>
    </location>
</feature>
<feature type="domain" description="Nephrocystin 3-like N-terminal" evidence="6">
    <location>
        <begin position="439"/>
        <end position="600"/>
    </location>
</feature>
<dbReference type="InterPro" id="IPR036770">
    <property type="entry name" value="Ankyrin_rpt-contain_sf"/>
</dbReference>
<dbReference type="Gene3D" id="3.40.50.1580">
    <property type="entry name" value="Nucleoside phosphorylase domain"/>
    <property type="match status" value="1"/>
</dbReference>
<dbReference type="PRINTS" id="PR01415">
    <property type="entry name" value="ANKYRIN"/>
</dbReference>
<dbReference type="Pfam" id="PF22939">
    <property type="entry name" value="WHD_GPIID"/>
    <property type="match status" value="1"/>
</dbReference>
<feature type="repeat" description="ANK" evidence="2">
    <location>
        <begin position="1122"/>
        <end position="1160"/>
    </location>
</feature>
<evidence type="ECO:0000256" key="2">
    <source>
        <dbReference type="PROSITE-ProRule" id="PRU00023"/>
    </source>
</evidence>
<dbReference type="PANTHER" id="PTHR46082:SF11">
    <property type="entry name" value="AAA+ ATPASE DOMAIN-CONTAINING PROTEIN-RELATED"/>
    <property type="match status" value="1"/>
</dbReference>
<dbReference type="InterPro" id="IPR002110">
    <property type="entry name" value="Ankyrin_rpt"/>
</dbReference>
<keyword evidence="8" id="KW-1185">Reference proteome</keyword>
<organism evidence="7 8">
    <name type="scientific">Fusarium irregulare</name>
    <dbReference type="NCBI Taxonomy" id="2494466"/>
    <lineage>
        <taxon>Eukaryota</taxon>
        <taxon>Fungi</taxon>
        <taxon>Dikarya</taxon>
        <taxon>Ascomycota</taxon>
        <taxon>Pezizomycotina</taxon>
        <taxon>Sordariomycetes</taxon>
        <taxon>Hypocreomycetidae</taxon>
        <taxon>Hypocreales</taxon>
        <taxon>Nectriaceae</taxon>
        <taxon>Fusarium</taxon>
        <taxon>Fusarium incarnatum-equiseti species complex</taxon>
    </lineage>
</organism>
<dbReference type="Pfam" id="PF13857">
    <property type="entry name" value="Ank_5"/>
    <property type="match status" value="1"/>
</dbReference>
<feature type="repeat" description="ANK" evidence="2">
    <location>
        <begin position="885"/>
        <end position="917"/>
    </location>
</feature>
<feature type="transmembrane region" description="Helical" evidence="4">
    <location>
        <begin position="259"/>
        <end position="278"/>
    </location>
</feature>
<dbReference type="Proteomes" id="UP001152130">
    <property type="component" value="Unassembled WGS sequence"/>
</dbReference>
<comment type="caution">
    <text evidence="7">The sequence shown here is derived from an EMBL/GenBank/DDBJ whole genome shotgun (WGS) entry which is preliminary data.</text>
</comment>
<keyword evidence="1" id="KW-0677">Repeat</keyword>
<evidence type="ECO:0000256" key="4">
    <source>
        <dbReference type="SAM" id="Phobius"/>
    </source>
</evidence>
<dbReference type="Pfam" id="PF12796">
    <property type="entry name" value="Ank_2"/>
    <property type="match status" value="2"/>
</dbReference>
<dbReference type="Gene3D" id="1.25.40.20">
    <property type="entry name" value="Ankyrin repeat-containing domain"/>
    <property type="match status" value="2"/>
</dbReference>
<protein>
    <recommendedName>
        <fullName evidence="9">Ankyrin repeat protein</fullName>
    </recommendedName>
</protein>
<sequence length="1257" mass="141125">MARDARGGIDDSQEAASDSEAGVHFQPDKYTVGWICALKCELKAARTMLDEEHPSLMVQSEQDGNNYLLGRIGPHNVAITSLPQAGTNRAATAAKSMQNTFPNIRFCLMVGVGGGVPSKDSSWNDVRLGDIVVSEPTEQGGGVIQYDMGKREVDGFRRVGTLNKPPGLLLSAMKTLHTTKNLSRAISDLVNDKFMDEEDPDEEWTYPKRARDVLFNTDYYQTTKSIELFVACGAALLLPAIYLQVWRGDPENTRSGLSIILWTCCTMSSAWIAGLWYLRSKPVHRSSRLTNVPKIHYGNIGSGNSVVKDAVERDELAKRDNVICFEMEAAGIMDDFPCLVIRGISDYADSYKRWDWQPYAAAVAAAYGKKLLLTISPVGVKEMKAMRQITQGVQRIENHTKELVRNQQLQEEERYLNWLTPIDHGSKHRDVLRQRQAETSQWVLESEEFHKWLYSPKSETLLCPGIPGAGKTFIAATIIDHLQQQFRDDLDIAVIFIYFDFDRQYEQTADNLVASLVKQLARLRPGTLSHLYQTHQWNQTRPSMEELIKALHTVAALYARVFLVIDAVDECQANGTRKLFLRSIFDLQAQTSTSILGTSRHDTEIQQTFRNSAVLEIHARIQDIERYIDGNMHRLPDFVESSHELSSKIKKQIVNRVDGMFLLATLYMNLLIGQISENDLIEVLSMLPTRGQPYDEAYERCMERIERQIGKRKDLAKRILAWVTCAERPLIESELEHALAVKIGSSGLNKGDIPQAMVEVCAGLVRIEPESREIRLVHFTTKEYFQRTQERWFPEAQYVIAMTCITYLGFDTFQNGICYNIQELSARFELNPFYSYAAEYWGQHARYVSQVQQEVTLNFLTDTSKVQACAQAVNFFGNHNTEEPEGVTGLHIVAGFGLNDILELLLQAGCELNARDSKKRTPLSIATCMGWPDTVRRLLLEQDVEINAIDKSGMAPLTIAADGGDYLVVKELLRYSAIDINIPDKQGWTPLSIAAVNGHTQIVNQLLKSRDIEVNAKDKYGTTALARAVLAGKEEVVGLLLSAVDIDIDHVLLHGKTALMLASMQGNVTMMRGLLDCGADLEKQDNDGTTSLHLAVNVGCLEGVRLLGSGKYRMNLEIRDNFGFTALHLASQAIDWLGERGREVVAILLANGADPGAKTSSGMTAKDIAVTDDQNLLARFQRQVHVAPRYGLGSVELPELHARIMTVRKDTWNILFQRDTWHILRNPTVYRKSPQDLSEVFEGQLSSCLWYKTNPHE</sequence>
<accession>A0A9W8UBW0</accession>
<dbReference type="InterPro" id="IPR054471">
    <property type="entry name" value="GPIID_WHD"/>
</dbReference>
<dbReference type="InterPro" id="IPR053137">
    <property type="entry name" value="NLR-like"/>
</dbReference>
<dbReference type="GO" id="GO:0009116">
    <property type="term" value="P:nucleoside metabolic process"/>
    <property type="evidence" value="ECO:0007669"/>
    <property type="project" value="InterPro"/>
</dbReference>
<dbReference type="SUPFAM" id="SSF48403">
    <property type="entry name" value="Ankyrin repeat"/>
    <property type="match status" value="1"/>
</dbReference>
<dbReference type="InterPro" id="IPR056884">
    <property type="entry name" value="NPHP3-like_N"/>
</dbReference>
<name>A0A9W8UBW0_9HYPO</name>
<dbReference type="InterPro" id="IPR027417">
    <property type="entry name" value="P-loop_NTPase"/>
</dbReference>
<keyword evidence="4" id="KW-0472">Membrane</keyword>
<feature type="region of interest" description="Disordered" evidence="3">
    <location>
        <begin position="1"/>
        <end position="21"/>
    </location>
</feature>
<dbReference type="SUPFAM" id="SSF53167">
    <property type="entry name" value="Purine and uridine phosphorylases"/>
    <property type="match status" value="1"/>
</dbReference>
<dbReference type="AlphaFoldDB" id="A0A9W8UBW0"/>
<feature type="domain" description="GPI inositol-deacylase winged helix" evidence="5">
    <location>
        <begin position="710"/>
        <end position="786"/>
    </location>
</feature>
<feature type="repeat" description="ANK" evidence="2">
    <location>
        <begin position="1054"/>
        <end position="1086"/>
    </location>
</feature>
<dbReference type="PANTHER" id="PTHR46082">
    <property type="entry name" value="ATP/GTP-BINDING PROTEIN-RELATED"/>
    <property type="match status" value="1"/>
</dbReference>
<reference evidence="7" key="1">
    <citation type="submission" date="2022-10" db="EMBL/GenBank/DDBJ databases">
        <title>Fusarium specimens isolated from Avocado Roots.</title>
        <authorList>
            <person name="Stajich J."/>
            <person name="Roper C."/>
            <person name="Heimlech-Rivalta G."/>
        </authorList>
    </citation>
    <scope>NUCLEOTIDE SEQUENCE</scope>
    <source>
        <strain evidence="7">CF00143</strain>
    </source>
</reference>
<evidence type="ECO:0000256" key="1">
    <source>
        <dbReference type="ARBA" id="ARBA00022737"/>
    </source>
</evidence>
<dbReference type="GO" id="GO:0003824">
    <property type="term" value="F:catalytic activity"/>
    <property type="evidence" value="ECO:0007669"/>
    <property type="project" value="InterPro"/>
</dbReference>
<keyword evidence="2" id="KW-0040">ANK repeat</keyword>
<keyword evidence="4" id="KW-1133">Transmembrane helix</keyword>